<gene>
    <name evidence="2" type="ORF">FHL15_003876</name>
</gene>
<dbReference type="STRING" id="2512241.A0A553I4Q2"/>
<feature type="compositionally biased region" description="Basic and acidic residues" evidence="1">
    <location>
        <begin position="22"/>
        <end position="35"/>
    </location>
</feature>
<name>A0A553I4Q2_9PEZI</name>
<accession>A0A553I4Q2</accession>
<evidence type="ECO:0000313" key="3">
    <source>
        <dbReference type="Proteomes" id="UP000319160"/>
    </source>
</evidence>
<reference evidence="3" key="1">
    <citation type="submission" date="2019-06" db="EMBL/GenBank/DDBJ databases">
        <title>Draft genome sequence of the griseofulvin-producing fungus Xylaria cubensis strain G536.</title>
        <authorList>
            <person name="Mead M.E."/>
            <person name="Raja H.A."/>
            <person name="Steenwyk J.L."/>
            <person name="Knowles S.L."/>
            <person name="Oberlies N.H."/>
            <person name="Rokas A."/>
        </authorList>
    </citation>
    <scope>NUCLEOTIDE SEQUENCE [LARGE SCALE GENOMIC DNA]</scope>
    <source>
        <strain evidence="3">G536</strain>
    </source>
</reference>
<feature type="region of interest" description="Disordered" evidence="1">
    <location>
        <begin position="18"/>
        <end position="56"/>
    </location>
</feature>
<evidence type="ECO:0000256" key="1">
    <source>
        <dbReference type="SAM" id="MobiDB-lite"/>
    </source>
</evidence>
<organism evidence="2 3">
    <name type="scientific">Xylaria flabelliformis</name>
    <dbReference type="NCBI Taxonomy" id="2512241"/>
    <lineage>
        <taxon>Eukaryota</taxon>
        <taxon>Fungi</taxon>
        <taxon>Dikarya</taxon>
        <taxon>Ascomycota</taxon>
        <taxon>Pezizomycotina</taxon>
        <taxon>Sordariomycetes</taxon>
        <taxon>Xylariomycetidae</taxon>
        <taxon>Xylariales</taxon>
        <taxon>Xylariaceae</taxon>
        <taxon>Xylaria</taxon>
    </lineage>
</organism>
<proteinExistence type="predicted"/>
<evidence type="ECO:0000313" key="2">
    <source>
        <dbReference type="EMBL" id="TRX95184.1"/>
    </source>
</evidence>
<keyword evidence="3" id="KW-1185">Reference proteome</keyword>
<dbReference type="Proteomes" id="UP000319160">
    <property type="component" value="Unassembled WGS sequence"/>
</dbReference>
<protein>
    <recommendedName>
        <fullName evidence="4">BTB domain-containing protein</fullName>
    </recommendedName>
</protein>
<evidence type="ECO:0008006" key="4">
    <source>
        <dbReference type="Google" id="ProtNLM"/>
    </source>
</evidence>
<comment type="caution">
    <text evidence="2">The sequence shown here is derived from an EMBL/GenBank/DDBJ whole genome shotgun (WGS) entry which is preliminary data.</text>
</comment>
<feature type="compositionally biased region" description="Acidic residues" evidence="1">
    <location>
        <begin position="36"/>
        <end position="49"/>
    </location>
</feature>
<dbReference type="OrthoDB" id="5326346at2759"/>
<sequence length="760" mass="85601">MAIRDVVLDPDGDILVIVPGMHPEDHSKDESKPDETESQEPTEAPEDAANDVVPTDEVNQSNGFHPQEEQWQFKASSKHLALASTFVKKMTTGPWREANEIHDDGLLHWNFEGFDVDAISIILSIIHGLNRRVPRTVDLSMLAQIARVVDYLDCHEVMELYASIWVNHLSDTTPGASKEDWDSWISITGVFQNPAIFQNWTRVAIVEKLNCPPSLELPILSQAYDKIDQWRQLHLDKILACIYDHVDRLSEHTSCSIECDAILLGTLIRQMRANSLPGLRPTRPYEGLSISSVVKTVKGLSVPDWCLKMNGIDEPTQNPFEFWGASKKIIKTHQKKAKLKTKRKSSSNGDWGFGGPVEEIEEVMEIVVVEHSCGFDELINMVNKLEAEIKGLDLKNDLGADINLLRLSNYAGVRTHGQASKIVVAAQCLQVCCLWPVARYYLSSEAATTTQSLATLGFHTQLNAPPRKQQLHFETSSNTNTYTQATMAEPDVVLDPDGDLLVILRNPSNIPDVYKELQSSESKSESEVILTDSWDLEITKADSEEDAQSTHSTHSDMSDPLSWLSEVKFLVSSKHLTLGSSHVRRMLNGPWLEATEIRDDGLRHWVVESFDANAMGIVLSIMHNRHDKVPQIVELDMLVEIARIVDYVGCYEVMVLYAKTLWIPYLKNDIPDSYNVELMLWICIAGVFREEEIFKECTRLAILGCHSGTPTLGLPILPEISDEIDRLRVRYLDEIFQFVYRVLDELTTKNLCTAQCNASE</sequence>
<dbReference type="EMBL" id="VFLP01000017">
    <property type="protein sequence ID" value="TRX95184.1"/>
    <property type="molecule type" value="Genomic_DNA"/>
</dbReference>
<dbReference type="AlphaFoldDB" id="A0A553I4Q2"/>